<reference evidence="2" key="2">
    <citation type="submission" date="2015-01" db="EMBL/GenBank/DDBJ databases">
        <title>Evolutionary Origins and Diversification of the Mycorrhizal Mutualists.</title>
        <authorList>
            <consortium name="DOE Joint Genome Institute"/>
            <consortium name="Mycorrhizal Genomics Consortium"/>
            <person name="Kohler A."/>
            <person name="Kuo A."/>
            <person name="Nagy L.G."/>
            <person name="Floudas D."/>
            <person name="Copeland A."/>
            <person name="Barry K.W."/>
            <person name="Cichocki N."/>
            <person name="Veneault-Fourrey C."/>
            <person name="LaButti K."/>
            <person name="Lindquist E.A."/>
            <person name="Lipzen A."/>
            <person name="Lundell T."/>
            <person name="Morin E."/>
            <person name="Murat C."/>
            <person name="Riley R."/>
            <person name="Ohm R."/>
            <person name="Sun H."/>
            <person name="Tunlid A."/>
            <person name="Henrissat B."/>
            <person name="Grigoriev I.V."/>
            <person name="Hibbett D.S."/>
            <person name="Martin F."/>
        </authorList>
    </citation>
    <scope>NUCLEOTIDE SEQUENCE [LARGE SCALE GENOMIC DNA]</scope>
    <source>
        <strain evidence="2">F 1598</strain>
    </source>
</reference>
<name>A0A0C3EXN7_PILCF</name>
<gene>
    <name evidence="1" type="ORF">PILCRDRAFT_56272</name>
</gene>
<organism evidence="1 2">
    <name type="scientific">Piloderma croceum (strain F 1598)</name>
    <dbReference type="NCBI Taxonomy" id="765440"/>
    <lineage>
        <taxon>Eukaryota</taxon>
        <taxon>Fungi</taxon>
        <taxon>Dikarya</taxon>
        <taxon>Basidiomycota</taxon>
        <taxon>Agaricomycotina</taxon>
        <taxon>Agaricomycetes</taxon>
        <taxon>Agaricomycetidae</taxon>
        <taxon>Atheliales</taxon>
        <taxon>Atheliaceae</taxon>
        <taxon>Piloderma</taxon>
    </lineage>
</organism>
<feature type="non-terminal residue" evidence="1">
    <location>
        <position position="171"/>
    </location>
</feature>
<accession>A0A0C3EXN7</accession>
<sequence>VYTENAAIPTMNPVYSDDLYLRRILATLVAPPHTTSSLRRCLSSIENIDVHVSTRLCIATLSESSIYNCDQMSILVHSSLGYTANEPVALICNLPCANVSGPLRQPNLIAERGPKSSETRYCEWYHILYKNSARVKSKQPSHPDDFYLSRISVDYVSPPHTAKSIIRCISK</sequence>
<dbReference type="Proteomes" id="UP000054166">
    <property type="component" value="Unassembled WGS sequence"/>
</dbReference>
<dbReference type="AlphaFoldDB" id="A0A0C3EXN7"/>
<protein>
    <submittedName>
        <fullName evidence="1">Uncharacterized protein</fullName>
    </submittedName>
</protein>
<dbReference type="HOGENOM" id="CLU_1566655_0_0_1"/>
<dbReference type="EMBL" id="KN833110">
    <property type="protein sequence ID" value="KIM72724.1"/>
    <property type="molecule type" value="Genomic_DNA"/>
</dbReference>
<keyword evidence="2" id="KW-1185">Reference proteome</keyword>
<dbReference type="InParanoid" id="A0A0C3EXN7"/>
<feature type="non-terminal residue" evidence="1">
    <location>
        <position position="1"/>
    </location>
</feature>
<evidence type="ECO:0000313" key="2">
    <source>
        <dbReference type="Proteomes" id="UP000054166"/>
    </source>
</evidence>
<evidence type="ECO:0000313" key="1">
    <source>
        <dbReference type="EMBL" id="KIM72724.1"/>
    </source>
</evidence>
<reference evidence="1 2" key="1">
    <citation type="submission" date="2014-04" db="EMBL/GenBank/DDBJ databases">
        <authorList>
            <consortium name="DOE Joint Genome Institute"/>
            <person name="Kuo A."/>
            <person name="Tarkka M."/>
            <person name="Buscot F."/>
            <person name="Kohler A."/>
            <person name="Nagy L.G."/>
            <person name="Floudas D."/>
            <person name="Copeland A."/>
            <person name="Barry K.W."/>
            <person name="Cichocki N."/>
            <person name="Veneault-Fourrey C."/>
            <person name="LaButti K."/>
            <person name="Lindquist E.A."/>
            <person name="Lipzen A."/>
            <person name="Lundell T."/>
            <person name="Morin E."/>
            <person name="Murat C."/>
            <person name="Sun H."/>
            <person name="Tunlid A."/>
            <person name="Henrissat B."/>
            <person name="Grigoriev I.V."/>
            <person name="Hibbett D.S."/>
            <person name="Martin F."/>
            <person name="Nordberg H.P."/>
            <person name="Cantor M.N."/>
            <person name="Hua S.X."/>
        </authorList>
    </citation>
    <scope>NUCLEOTIDE SEQUENCE [LARGE SCALE GENOMIC DNA]</scope>
    <source>
        <strain evidence="1 2">F 1598</strain>
    </source>
</reference>
<dbReference type="OrthoDB" id="2974017at2759"/>
<proteinExistence type="predicted"/>